<dbReference type="InterPro" id="IPR036390">
    <property type="entry name" value="WH_DNA-bd_sf"/>
</dbReference>
<keyword evidence="2" id="KW-1185">Reference proteome</keyword>
<sequence length="211" mass="24102">MKQRLLQQVGRSARLRVLNELKRTQGLCVADLAERIGMSYMGAKGICLDLEKRGLLDTWRQPQKIGRPHLLYRLTQRAQDLFPTESNSLTIDTLEAARKLYGPTAPDKLLLLVFQKKAEEYLSKLKGETPAERAKWLARLRDYDGYMSECETDEQGVVRIVEHHSPILDILRKFPLVAKLEGDMFQRLVGTLVERAETSVSGLYSATFRLL</sequence>
<dbReference type="eggNOG" id="COG2345">
    <property type="taxonomic scope" value="Bacteria"/>
</dbReference>
<dbReference type="InterPro" id="IPR036388">
    <property type="entry name" value="WH-like_DNA-bd_sf"/>
</dbReference>
<dbReference type="EMBL" id="ABVL01000015">
    <property type="protein sequence ID" value="EDY18006.1"/>
    <property type="molecule type" value="Genomic_DNA"/>
</dbReference>
<accession>B4D697</accession>
<gene>
    <name evidence="1" type="ORF">CfE428DRAFT_4436</name>
</gene>
<reference evidence="1 2" key="1">
    <citation type="journal article" date="2011" name="J. Bacteriol.">
        <title>Genome sequence of Chthoniobacter flavus Ellin428, an aerobic heterotrophic soil bacterium.</title>
        <authorList>
            <person name="Kant R."/>
            <person name="van Passel M.W."/>
            <person name="Palva A."/>
            <person name="Lucas S."/>
            <person name="Lapidus A."/>
            <person name="Glavina Del Rio T."/>
            <person name="Dalin E."/>
            <person name="Tice H."/>
            <person name="Bruce D."/>
            <person name="Goodwin L."/>
            <person name="Pitluck S."/>
            <person name="Larimer F.W."/>
            <person name="Land M.L."/>
            <person name="Hauser L."/>
            <person name="Sangwan P."/>
            <person name="de Vos W.M."/>
            <person name="Janssen P.H."/>
            <person name="Smidt H."/>
        </authorList>
    </citation>
    <scope>NUCLEOTIDE SEQUENCE [LARGE SCALE GENOMIC DNA]</scope>
    <source>
        <strain evidence="1 2">Ellin428</strain>
    </source>
</reference>
<proteinExistence type="predicted"/>
<dbReference type="RefSeq" id="WP_006981759.1">
    <property type="nucleotide sequence ID" value="NZ_ABVL01000015.1"/>
</dbReference>
<comment type="caution">
    <text evidence="1">The sequence shown here is derived from an EMBL/GenBank/DDBJ whole genome shotgun (WGS) entry which is preliminary data.</text>
</comment>
<name>B4D697_9BACT</name>
<dbReference type="Proteomes" id="UP000005824">
    <property type="component" value="Unassembled WGS sequence"/>
</dbReference>
<dbReference type="Gene3D" id="1.10.10.10">
    <property type="entry name" value="Winged helix-like DNA-binding domain superfamily/Winged helix DNA-binding domain"/>
    <property type="match status" value="1"/>
</dbReference>
<evidence type="ECO:0000313" key="2">
    <source>
        <dbReference type="Proteomes" id="UP000005824"/>
    </source>
</evidence>
<dbReference type="Pfam" id="PF13412">
    <property type="entry name" value="HTH_24"/>
    <property type="match status" value="1"/>
</dbReference>
<dbReference type="SUPFAM" id="SSF46785">
    <property type="entry name" value="Winged helix' DNA-binding domain"/>
    <property type="match status" value="1"/>
</dbReference>
<dbReference type="InParanoid" id="B4D697"/>
<evidence type="ECO:0000313" key="1">
    <source>
        <dbReference type="EMBL" id="EDY18006.1"/>
    </source>
</evidence>
<organism evidence="1 2">
    <name type="scientific">Chthoniobacter flavus Ellin428</name>
    <dbReference type="NCBI Taxonomy" id="497964"/>
    <lineage>
        <taxon>Bacteria</taxon>
        <taxon>Pseudomonadati</taxon>
        <taxon>Verrucomicrobiota</taxon>
        <taxon>Spartobacteria</taxon>
        <taxon>Chthoniobacterales</taxon>
        <taxon>Chthoniobacteraceae</taxon>
        <taxon>Chthoniobacter</taxon>
    </lineage>
</organism>
<dbReference type="STRING" id="497964.CfE428DRAFT_4436"/>
<dbReference type="AlphaFoldDB" id="B4D697"/>
<protein>
    <submittedName>
        <fullName evidence="1">Putative transcriptional regulator</fullName>
    </submittedName>
</protein>